<evidence type="ECO:0000313" key="3">
    <source>
        <dbReference type="Proteomes" id="UP000539111"/>
    </source>
</evidence>
<dbReference type="EMBL" id="JACBZP010000001">
    <property type="protein sequence ID" value="NYI67660.1"/>
    <property type="molecule type" value="Genomic_DNA"/>
</dbReference>
<dbReference type="GO" id="GO:0006799">
    <property type="term" value="P:polyphosphate biosynthetic process"/>
    <property type="evidence" value="ECO:0007669"/>
    <property type="project" value="UniProtKB-ARBA"/>
</dbReference>
<evidence type="ECO:0000313" key="2">
    <source>
        <dbReference type="EMBL" id="NYI67660.1"/>
    </source>
</evidence>
<dbReference type="Proteomes" id="UP000539111">
    <property type="component" value="Unassembled WGS sequence"/>
</dbReference>
<dbReference type="InterPro" id="IPR033469">
    <property type="entry name" value="CYTH-like_dom_sf"/>
</dbReference>
<protein>
    <recommendedName>
        <fullName evidence="1">VTC domain-containing protein</fullName>
    </recommendedName>
</protein>
<name>A0A7Z0D2I0_9MICO</name>
<proteinExistence type="predicted"/>
<dbReference type="SUPFAM" id="SSF55154">
    <property type="entry name" value="CYTH-like phosphatases"/>
    <property type="match status" value="1"/>
</dbReference>
<sequence length="266" mass="30264">MPVVPPRPTRRPDTSGLYSAMSSLPPISLTELNAQAELMTRVDRKYFVPRELFVDLLERSAGQFRALQIGRTRVFRYRTIYFDTPQFEFFRQHAQGRRHRFKVRTRTYCESGDCRLEVKSKGYRDRTVKQRIAHDPTRSAALSLGDLDFIGRITGTDPTGLRPVLETLYRRATLCHDDQRVTCDIELQNTAGSLVHEGPSDVLVETKSSGSAGPLDLLLRSAGVRTHSVSKYCVAASLLYPELPHNKWNRTLSRYFGAEPRYQTAA</sequence>
<dbReference type="CDD" id="cd07750">
    <property type="entry name" value="PolyPPase_VTC_like"/>
    <property type="match status" value="1"/>
</dbReference>
<keyword evidence="3" id="KW-1185">Reference proteome</keyword>
<dbReference type="RefSeq" id="WP_179427775.1">
    <property type="nucleotide sequence ID" value="NZ_JACBZP010000001.1"/>
</dbReference>
<accession>A0A7Z0D2I0</accession>
<dbReference type="InterPro" id="IPR042267">
    <property type="entry name" value="VTC_sf"/>
</dbReference>
<gene>
    <name evidence="2" type="ORF">BJY26_001966</name>
</gene>
<reference evidence="2 3" key="1">
    <citation type="submission" date="2020-07" db="EMBL/GenBank/DDBJ databases">
        <title>Sequencing the genomes of 1000 actinobacteria strains.</title>
        <authorList>
            <person name="Klenk H.-P."/>
        </authorList>
    </citation>
    <scope>NUCLEOTIDE SEQUENCE [LARGE SCALE GENOMIC DNA]</scope>
    <source>
        <strain evidence="2 3">DSM 26341</strain>
    </source>
</reference>
<comment type="caution">
    <text evidence="2">The sequence shown here is derived from an EMBL/GenBank/DDBJ whole genome shotgun (WGS) entry which is preliminary data.</text>
</comment>
<evidence type="ECO:0000259" key="1">
    <source>
        <dbReference type="Pfam" id="PF09359"/>
    </source>
</evidence>
<dbReference type="Gene3D" id="3.20.100.30">
    <property type="entry name" value="VTC, catalytic tunnel domain"/>
    <property type="match status" value="1"/>
</dbReference>
<feature type="domain" description="VTC" evidence="1">
    <location>
        <begin position="41"/>
        <end position="240"/>
    </location>
</feature>
<dbReference type="AlphaFoldDB" id="A0A7Z0D2I0"/>
<dbReference type="InterPro" id="IPR018966">
    <property type="entry name" value="VTC_domain"/>
</dbReference>
<organism evidence="2 3">
    <name type="scientific">Spelaeicoccus albus</name>
    <dbReference type="NCBI Taxonomy" id="1280376"/>
    <lineage>
        <taxon>Bacteria</taxon>
        <taxon>Bacillati</taxon>
        <taxon>Actinomycetota</taxon>
        <taxon>Actinomycetes</taxon>
        <taxon>Micrococcales</taxon>
        <taxon>Brevibacteriaceae</taxon>
        <taxon>Spelaeicoccus</taxon>
    </lineage>
</organism>
<dbReference type="Pfam" id="PF09359">
    <property type="entry name" value="VTC"/>
    <property type="match status" value="1"/>
</dbReference>